<dbReference type="AlphaFoldDB" id="A0A9X8MFZ8"/>
<dbReference type="RefSeq" id="WP_074828455.1">
    <property type="nucleotide sequence ID" value="NZ_FOEV01000013.1"/>
</dbReference>
<dbReference type="EMBL" id="FOEV01000013">
    <property type="protein sequence ID" value="SER17903.1"/>
    <property type="molecule type" value="Genomic_DNA"/>
</dbReference>
<sequence>MLHIHFGTGRLGLGLVAPFFQAPGSELYLFNRAVSGGSATGSTAVSPERRNELLLNHSRKEYVIATPEGEMKPRERVTYNDFFTYEDKSIERPIRDILDRSEGKSKGVIVTASVLAAENYSPVIEALNLICKAKTDEEGSIGNIYLIACENTVSACEVLDHESLQGMISDDIRQCVRCVPALVDRVCVELEEAVLDNEPTLVVRAEEYGALKVELCPRTEQLPQILKGSRIQFSRYLDIEKEIKNSLLNGSHWLIALTAFQETGGRPEIKLNEFIQETDNHRLYASEVINEMRDGVEALLRSKPKYADFVRDVDVTAYLDGAAKSILSRFEANSDTINRILARFRAPCPDEVTTVQKFIDRFLHRIEEPLQAYQEQKGLPAKSASQGLFNLFRLQASGTYIDSHPVEQDKAS</sequence>
<gene>
    <name evidence="1" type="ORF">SAMN05216409_113104</name>
</gene>
<proteinExistence type="predicted"/>
<evidence type="ECO:0000313" key="2">
    <source>
        <dbReference type="Proteomes" id="UP000183210"/>
    </source>
</evidence>
<dbReference type="Gene3D" id="3.40.50.720">
    <property type="entry name" value="NAD(P)-binding Rossmann-like Domain"/>
    <property type="match status" value="1"/>
</dbReference>
<reference evidence="1 2" key="1">
    <citation type="submission" date="2016-10" db="EMBL/GenBank/DDBJ databases">
        <authorList>
            <person name="Varghese N."/>
            <person name="Submissions S."/>
        </authorList>
    </citation>
    <scope>NUCLEOTIDE SEQUENCE [LARGE SCALE GENOMIC DNA]</scope>
    <source>
        <strain evidence="1 2">LMG 21974</strain>
    </source>
</reference>
<organism evidence="1 2">
    <name type="scientific">Pseudomonas lutea</name>
    <dbReference type="NCBI Taxonomy" id="243924"/>
    <lineage>
        <taxon>Bacteria</taxon>
        <taxon>Pseudomonadati</taxon>
        <taxon>Pseudomonadota</taxon>
        <taxon>Gammaproteobacteria</taxon>
        <taxon>Pseudomonadales</taxon>
        <taxon>Pseudomonadaceae</taxon>
        <taxon>Pseudomonas</taxon>
    </lineage>
</organism>
<dbReference type="GeneID" id="300268046"/>
<accession>A0A9X8MFZ8</accession>
<dbReference type="Proteomes" id="UP000183210">
    <property type="component" value="Unassembled WGS sequence"/>
</dbReference>
<protein>
    <submittedName>
        <fullName evidence="1">Mannitol-1-phosphate/altronate dehydrogenases</fullName>
    </submittedName>
</protein>
<comment type="caution">
    <text evidence="1">The sequence shown here is derived from an EMBL/GenBank/DDBJ whole genome shotgun (WGS) entry which is preliminary data.</text>
</comment>
<name>A0A9X8MFZ8_9PSED</name>
<evidence type="ECO:0000313" key="1">
    <source>
        <dbReference type="EMBL" id="SER17903.1"/>
    </source>
</evidence>